<evidence type="ECO:0000313" key="1">
    <source>
        <dbReference type="EMBL" id="QOY88678.1"/>
    </source>
</evidence>
<protein>
    <recommendedName>
        <fullName evidence="3">Transposase</fullName>
    </recommendedName>
</protein>
<dbReference type="KEGG" id="pfer:IRI77_01580"/>
<dbReference type="Proteomes" id="UP000593892">
    <property type="component" value="Chromosome"/>
</dbReference>
<gene>
    <name evidence="1" type="ORF">IRI77_01580</name>
</gene>
<sequence length="132" mass="15118">MRQLLILADTDGSNSARKRTGKTELQAQLADTGGLAATVAHYPTGASNWIPIEHRQFSEISKNWVDEPLDSYHEILNFIRKTPTRTGLAVSAYLDRRHYPTGMEPTTEQLEHLRLYPYQTLPHWNYTIQPNL</sequence>
<dbReference type="EMBL" id="CP063849">
    <property type="protein sequence ID" value="QOY88678.1"/>
    <property type="molecule type" value="Genomic_DNA"/>
</dbReference>
<reference evidence="1 2" key="1">
    <citation type="submission" date="2020-10" db="EMBL/GenBank/DDBJ databases">
        <title>Complete genome sequence of Paludibaculum fermentans P105T, a facultatively anaerobic acidobacterium capable of dissimilatory Fe(III) reduction.</title>
        <authorList>
            <person name="Dedysh S.N."/>
            <person name="Beletsky A.V."/>
            <person name="Kulichevskaya I.S."/>
            <person name="Mardanov A.V."/>
            <person name="Ravin N.V."/>
        </authorList>
    </citation>
    <scope>NUCLEOTIDE SEQUENCE [LARGE SCALE GENOMIC DNA]</scope>
    <source>
        <strain evidence="1 2">P105</strain>
    </source>
</reference>
<evidence type="ECO:0008006" key="3">
    <source>
        <dbReference type="Google" id="ProtNLM"/>
    </source>
</evidence>
<dbReference type="AlphaFoldDB" id="A0A7S7NRZ6"/>
<accession>A0A7S7NRZ6</accession>
<organism evidence="1 2">
    <name type="scientific">Paludibaculum fermentans</name>
    <dbReference type="NCBI Taxonomy" id="1473598"/>
    <lineage>
        <taxon>Bacteria</taxon>
        <taxon>Pseudomonadati</taxon>
        <taxon>Acidobacteriota</taxon>
        <taxon>Terriglobia</taxon>
        <taxon>Bryobacterales</taxon>
        <taxon>Bryobacteraceae</taxon>
        <taxon>Paludibaculum</taxon>
    </lineage>
</organism>
<proteinExistence type="predicted"/>
<keyword evidence="2" id="KW-1185">Reference proteome</keyword>
<dbReference type="RefSeq" id="WP_194450340.1">
    <property type="nucleotide sequence ID" value="NZ_CP063849.1"/>
</dbReference>
<evidence type="ECO:0000313" key="2">
    <source>
        <dbReference type="Proteomes" id="UP000593892"/>
    </source>
</evidence>
<dbReference type="InterPro" id="IPR011518">
    <property type="entry name" value="Transposase_36"/>
</dbReference>
<name>A0A7S7NRZ6_PALFE</name>
<dbReference type="Pfam" id="PF07592">
    <property type="entry name" value="DDE_Tnp_ISAZ013"/>
    <property type="match status" value="1"/>
</dbReference>